<name>A0A941IBE4_9BACI</name>
<dbReference type="Proteomes" id="UP000675284">
    <property type="component" value="Unassembled WGS sequence"/>
</dbReference>
<dbReference type="AlphaFoldDB" id="A0A941IBE4"/>
<sequence>MENNNVFISDNFLSFGYTTMKNKHNEKIGYLDLKTAFSSGAAVYDDKQVKQASGKLASFSNQWTVYDHNAKCLV</sequence>
<proteinExistence type="predicted"/>
<protein>
    <submittedName>
        <fullName evidence="1">Uncharacterized protein</fullName>
    </submittedName>
</protein>
<dbReference type="RefSeq" id="WP_166529982.1">
    <property type="nucleotide sequence ID" value="NZ_BAAACY010000054.1"/>
</dbReference>
<accession>A0A941IBE4</accession>
<gene>
    <name evidence="1" type="ORF">KCX74_03805</name>
</gene>
<comment type="caution">
    <text evidence="1">The sequence shown here is derived from an EMBL/GenBank/DDBJ whole genome shotgun (WGS) entry which is preliminary data.</text>
</comment>
<organism evidence="1 2">
    <name type="scientific">Virgibacillus salarius</name>
    <dbReference type="NCBI Taxonomy" id="447199"/>
    <lineage>
        <taxon>Bacteria</taxon>
        <taxon>Bacillati</taxon>
        <taxon>Bacillota</taxon>
        <taxon>Bacilli</taxon>
        <taxon>Bacillales</taxon>
        <taxon>Bacillaceae</taxon>
        <taxon>Virgibacillus</taxon>
    </lineage>
</organism>
<evidence type="ECO:0000313" key="1">
    <source>
        <dbReference type="EMBL" id="MBR7795165.1"/>
    </source>
</evidence>
<keyword evidence="2" id="KW-1185">Reference proteome</keyword>
<evidence type="ECO:0000313" key="2">
    <source>
        <dbReference type="Proteomes" id="UP000675284"/>
    </source>
</evidence>
<dbReference type="EMBL" id="JAGSOT010000007">
    <property type="protein sequence ID" value="MBR7795165.1"/>
    <property type="molecule type" value="Genomic_DNA"/>
</dbReference>
<reference evidence="1" key="1">
    <citation type="submission" date="2021-04" db="EMBL/GenBank/DDBJ databases">
        <title>Isolation and polyphasic classification of algal microorganism.</title>
        <authorList>
            <person name="Wang S."/>
        </authorList>
    </citation>
    <scope>NUCLEOTIDE SEQUENCE</scope>
    <source>
        <strain evidence="1">720a</strain>
    </source>
</reference>